<keyword evidence="1" id="KW-0560">Oxidoreductase</keyword>
<dbReference type="GO" id="GO:0005829">
    <property type="term" value="C:cytosol"/>
    <property type="evidence" value="ECO:0007669"/>
    <property type="project" value="TreeGrafter"/>
</dbReference>
<dbReference type="AlphaFoldDB" id="A0A1H5Z7E6"/>
<reference evidence="4" key="1">
    <citation type="submission" date="2016-10" db="EMBL/GenBank/DDBJ databases">
        <authorList>
            <person name="Varghese N."/>
            <person name="Submissions S."/>
        </authorList>
    </citation>
    <scope>NUCLEOTIDE SEQUENCE [LARGE SCALE GENOMIC DNA]</scope>
    <source>
        <strain evidence="4">DSM 22361</strain>
    </source>
</reference>
<evidence type="ECO:0000259" key="2">
    <source>
        <dbReference type="Pfam" id="PF00248"/>
    </source>
</evidence>
<proteinExistence type="predicted"/>
<gene>
    <name evidence="3" type="ORF">SAMN05421877_106262</name>
</gene>
<dbReference type="SUPFAM" id="SSF51430">
    <property type="entry name" value="NAD(P)-linked oxidoreductase"/>
    <property type="match status" value="1"/>
</dbReference>
<dbReference type="EMBL" id="FNUT01000006">
    <property type="protein sequence ID" value="SEG31605.1"/>
    <property type="molecule type" value="Genomic_DNA"/>
</dbReference>
<dbReference type="InterPro" id="IPR050523">
    <property type="entry name" value="AKR_Detox_Biosynth"/>
</dbReference>
<dbReference type="Gene3D" id="3.20.20.100">
    <property type="entry name" value="NADP-dependent oxidoreductase domain"/>
    <property type="match status" value="1"/>
</dbReference>
<accession>A0A1H5Z7E6</accession>
<evidence type="ECO:0000313" key="4">
    <source>
        <dbReference type="Proteomes" id="UP000236731"/>
    </source>
</evidence>
<dbReference type="OrthoDB" id="9773828at2"/>
<dbReference type="Pfam" id="PF00248">
    <property type="entry name" value="Aldo_ket_red"/>
    <property type="match status" value="1"/>
</dbReference>
<dbReference type="FunFam" id="3.20.20.100:FF:000004">
    <property type="entry name" value="Oxidoreductase, aldo/keto reductase"/>
    <property type="match status" value="1"/>
</dbReference>
<sequence>MSNKIAFGNTDIQLVPLIFGGNVFGWTLDEEASFTILDQFLDLGFNAIDTANNYSHWVPGNQGGESENIIGNWLDARKNRDQVVLMTKVGGRFGYDTKPNTKAAYIKEQVELSLKRLKTDYIDVYQTHYDDETTGIEETLRAYEDLIQAGKVRYIGASNISPDRLEESLDIAQQKELPAYISLQPEYNLYDREKFEKEYQALAAERDLAVIPYYSLASGFLSGKYLTDDDFKKSARGEGIEKRYWNDRGRKIVEALNEVAAAYRTSASAVALAWLLEQPTIAAPIASATKKEHLESFVSAIQLRLGDEALEKLNNASAY</sequence>
<dbReference type="InterPro" id="IPR023210">
    <property type="entry name" value="NADP_OxRdtase_dom"/>
</dbReference>
<evidence type="ECO:0000313" key="3">
    <source>
        <dbReference type="EMBL" id="SEG31605.1"/>
    </source>
</evidence>
<dbReference type="CDD" id="cd19081">
    <property type="entry name" value="AKR_AKR9C1"/>
    <property type="match status" value="1"/>
</dbReference>
<evidence type="ECO:0000256" key="1">
    <source>
        <dbReference type="ARBA" id="ARBA00023002"/>
    </source>
</evidence>
<feature type="domain" description="NADP-dependent oxidoreductase" evidence="2">
    <location>
        <begin position="16"/>
        <end position="315"/>
    </location>
</feature>
<dbReference type="RefSeq" id="WP_103906426.1">
    <property type="nucleotide sequence ID" value="NZ_CP049246.1"/>
</dbReference>
<dbReference type="PANTHER" id="PTHR43364:SF6">
    <property type="entry name" value="OXIDOREDUCTASE-RELATED"/>
    <property type="match status" value="1"/>
</dbReference>
<protein>
    <submittedName>
        <fullName evidence="3">Predicted oxidoreductase</fullName>
    </submittedName>
</protein>
<name>A0A1H5Z7E6_9SPHI</name>
<dbReference type="Proteomes" id="UP000236731">
    <property type="component" value="Unassembled WGS sequence"/>
</dbReference>
<dbReference type="InterPro" id="IPR036812">
    <property type="entry name" value="NAD(P)_OxRdtase_dom_sf"/>
</dbReference>
<keyword evidence="4" id="KW-1185">Reference proteome</keyword>
<dbReference type="GO" id="GO:0016491">
    <property type="term" value="F:oxidoreductase activity"/>
    <property type="evidence" value="ECO:0007669"/>
    <property type="project" value="UniProtKB-KW"/>
</dbReference>
<organism evidence="3 4">
    <name type="scientific">Sphingobacterium lactis</name>
    <dbReference type="NCBI Taxonomy" id="797291"/>
    <lineage>
        <taxon>Bacteria</taxon>
        <taxon>Pseudomonadati</taxon>
        <taxon>Bacteroidota</taxon>
        <taxon>Sphingobacteriia</taxon>
        <taxon>Sphingobacteriales</taxon>
        <taxon>Sphingobacteriaceae</taxon>
        <taxon>Sphingobacterium</taxon>
    </lineage>
</organism>
<dbReference type="PANTHER" id="PTHR43364">
    <property type="entry name" value="NADH-SPECIFIC METHYLGLYOXAL REDUCTASE-RELATED"/>
    <property type="match status" value="1"/>
</dbReference>